<evidence type="ECO:0000313" key="1">
    <source>
        <dbReference type="EMBL" id="TWT89242.1"/>
    </source>
</evidence>
<name>A0A5C5ZP11_9BACT</name>
<organism evidence="1 2">
    <name type="scientific">Stieleria varia</name>
    <dbReference type="NCBI Taxonomy" id="2528005"/>
    <lineage>
        <taxon>Bacteria</taxon>
        <taxon>Pseudomonadati</taxon>
        <taxon>Planctomycetota</taxon>
        <taxon>Planctomycetia</taxon>
        <taxon>Pirellulales</taxon>
        <taxon>Pirellulaceae</taxon>
        <taxon>Stieleria</taxon>
    </lineage>
</organism>
<proteinExistence type="predicted"/>
<accession>A0A5C5ZP11</accession>
<evidence type="ECO:0000313" key="2">
    <source>
        <dbReference type="Proteomes" id="UP000320176"/>
    </source>
</evidence>
<sequence>MIDASPVVVLVSSAVARSIRTPVAGSTSVMLKTSISKPSIGEPLDSSMALVAAGSADKRNEYQSSSVGLSIESPVKVTNPLSIVLPLKVVSTSAALGENRLKACLGMSLRLARPVAPVELSARSTKIALPLRISTISSPAPASIQTVFCTVGPTVIRSLPPRASTKITRKSASGGRMLASRSDSTICDAAIAASSSPRDSSSAAFNSFRLNCKSLALQTALPWPSVAPKSSLTCALKLKLPLFSVSRVIKW</sequence>
<keyword evidence="2" id="KW-1185">Reference proteome</keyword>
<dbReference type="EMBL" id="SJPN01000026">
    <property type="protein sequence ID" value="TWT89242.1"/>
    <property type="molecule type" value="Genomic_DNA"/>
</dbReference>
<comment type="caution">
    <text evidence="1">The sequence shown here is derived from an EMBL/GenBank/DDBJ whole genome shotgun (WGS) entry which is preliminary data.</text>
</comment>
<dbReference type="Proteomes" id="UP000320176">
    <property type="component" value="Unassembled WGS sequence"/>
</dbReference>
<gene>
    <name evidence="1" type="ORF">Pla52n_68760</name>
</gene>
<reference evidence="1 2" key="1">
    <citation type="submission" date="2019-02" db="EMBL/GenBank/DDBJ databases">
        <title>Deep-cultivation of Planctomycetes and their phenomic and genomic characterization uncovers novel biology.</title>
        <authorList>
            <person name="Wiegand S."/>
            <person name="Jogler M."/>
            <person name="Boedeker C."/>
            <person name="Pinto D."/>
            <person name="Vollmers J."/>
            <person name="Rivas-Marin E."/>
            <person name="Kohn T."/>
            <person name="Peeters S.H."/>
            <person name="Heuer A."/>
            <person name="Rast P."/>
            <person name="Oberbeckmann S."/>
            <person name="Bunk B."/>
            <person name="Jeske O."/>
            <person name="Meyerdierks A."/>
            <person name="Storesund J.E."/>
            <person name="Kallscheuer N."/>
            <person name="Luecker S."/>
            <person name="Lage O.M."/>
            <person name="Pohl T."/>
            <person name="Merkel B.J."/>
            <person name="Hornburger P."/>
            <person name="Mueller R.-W."/>
            <person name="Bruemmer F."/>
            <person name="Labrenz M."/>
            <person name="Spormann A.M."/>
            <person name="Op Den Camp H."/>
            <person name="Overmann J."/>
            <person name="Amann R."/>
            <person name="Jetten M.S.M."/>
            <person name="Mascher T."/>
            <person name="Medema M.H."/>
            <person name="Devos D.P."/>
            <person name="Kaster A.-K."/>
            <person name="Ovreas L."/>
            <person name="Rohde M."/>
            <person name="Galperin M.Y."/>
            <person name="Jogler C."/>
        </authorList>
    </citation>
    <scope>NUCLEOTIDE SEQUENCE [LARGE SCALE GENOMIC DNA]</scope>
    <source>
        <strain evidence="1 2">Pla52n</strain>
    </source>
</reference>
<protein>
    <submittedName>
        <fullName evidence="1">Uncharacterized protein</fullName>
    </submittedName>
</protein>
<dbReference type="AlphaFoldDB" id="A0A5C5ZP11"/>